<evidence type="ECO:0000313" key="5">
    <source>
        <dbReference type="EMBL" id="EGD32779.1"/>
    </source>
</evidence>
<dbReference type="InterPro" id="IPR044946">
    <property type="entry name" value="Restrct_endonuc_typeI_TRD_sf"/>
</dbReference>
<dbReference type="Gene3D" id="3.90.220.20">
    <property type="entry name" value="DNA methylase specificity domains"/>
    <property type="match status" value="2"/>
</dbReference>
<feature type="domain" description="Type I restriction modification DNA specificity" evidence="4">
    <location>
        <begin position="15"/>
        <end position="195"/>
    </location>
</feature>
<comment type="caution">
    <text evidence="5">The sequence shown here is derived from an EMBL/GenBank/DDBJ whole genome shotgun (WGS) entry which is preliminary data.</text>
</comment>
<protein>
    <submittedName>
        <fullName evidence="5">Type I restriction-modification system specificity protein</fullName>
    </submittedName>
</protein>
<comment type="similarity">
    <text evidence="1">Belongs to the type-I restriction system S methylase family.</text>
</comment>
<keyword evidence="2" id="KW-0680">Restriction system</keyword>
<dbReference type="Proteomes" id="UP000003351">
    <property type="component" value="Unassembled WGS sequence"/>
</dbReference>
<sequence length="409" mass="46334">MRFEKDWGRLGLKLSDWKEYRIGELIETIFSGGTPNTKNSDYWNGSLPWLSSGETRNRYINVTEKTITNSGAQNSSTRQALKGDVVMASAGQGYTRGQVSFLNIDTFINQSVIAIRANEKVLDKKFLFYNLSSRYEELRAISDSNSIRGSITTKMVKSMNIRIPDLNTQRAIANVLSSIDDKIETSKQINHHLEQMAQAIFKSWFVDFEPFGGKMPNDWTIGKLSDVLKLIKNGINDKDKQKLPYVPIDILPMHSLSLNSYKSNDEAKSSLITFKKNDILLGAMRVYFHRVCISPFTGITRSTCFVLRPFNKIYLEYCLLTCDLKSSIEYAQSTSKGSTMPYAVWENGLAELKIPIPTEKVIKNFSKIVSPLIKTLQDSIYEIENLQNLRDTLLPKLLSGEISVNQATK</sequence>
<evidence type="ECO:0000256" key="2">
    <source>
        <dbReference type="ARBA" id="ARBA00022747"/>
    </source>
</evidence>
<dbReference type="InterPro" id="IPR000055">
    <property type="entry name" value="Restrct_endonuc_typeI_TRD"/>
</dbReference>
<dbReference type="PANTHER" id="PTHR30408">
    <property type="entry name" value="TYPE-1 RESTRICTION ENZYME ECOKI SPECIFICITY PROTEIN"/>
    <property type="match status" value="1"/>
</dbReference>
<name>F0I5S0_STRSA</name>
<organism evidence="5 6">
    <name type="scientific">Streptococcus sanguinis SK115</name>
    <dbReference type="NCBI Taxonomy" id="888810"/>
    <lineage>
        <taxon>Bacteria</taxon>
        <taxon>Bacillati</taxon>
        <taxon>Bacillota</taxon>
        <taxon>Bacilli</taxon>
        <taxon>Lactobacillales</taxon>
        <taxon>Streptococcaceae</taxon>
        <taxon>Streptococcus</taxon>
    </lineage>
</organism>
<evidence type="ECO:0000256" key="1">
    <source>
        <dbReference type="ARBA" id="ARBA00010923"/>
    </source>
</evidence>
<evidence type="ECO:0000256" key="3">
    <source>
        <dbReference type="ARBA" id="ARBA00023125"/>
    </source>
</evidence>
<dbReference type="PANTHER" id="PTHR30408:SF13">
    <property type="entry name" value="TYPE I RESTRICTION ENZYME HINDI SPECIFICITY SUBUNIT"/>
    <property type="match status" value="1"/>
</dbReference>
<dbReference type="PATRIC" id="fig|888810.3.peg.219"/>
<dbReference type="EMBL" id="AEXW01000002">
    <property type="protein sequence ID" value="EGD32779.1"/>
    <property type="molecule type" value="Genomic_DNA"/>
</dbReference>
<dbReference type="Pfam" id="PF01420">
    <property type="entry name" value="Methylase_S"/>
    <property type="match status" value="2"/>
</dbReference>
<evidence type="ECO:0000313" key="6">
    <source>
        <dbReference type="Proteomes" id="UP000003351"/>
    </source>
</evidence>
<proteinExistence type="inferred from homology"/>
<dbReference type="HOGENOM" id="CLU_021095_2_1_9"/>
<dbReference type="InterPro" id="IPR052021">
    <property type="entry name" value="Type-I_RS_S_subunit"/>
</dbReference>
<dbReference type="GO" id="GO:0009307">
    <property type="term" value="P:DNA restriction-modification system"/>
    <property type="evidence" value="ECO:0007669"/>
    <property type="project" value="UniProtKB-KW"/>
</dbReference>
<accession>F0I5S0</accession>
<dbReference type="CDD" id="cd17294">
    <property type="entry name" value="RMtype1_S_MmaC7ORF19P_TRD1-CR1_like"/>
    <property type="match status" value="1"/>
</dbReference>
<reference evidence="5 6" key="1">
    <citation type="submission" date="2011-02" db="EMBL/GenBank/DDBJ databases">
        <authorList>
            <person name="Muzny D."/>
            <person name="Qin X."/>
            <person name="Deng J."/>
            <person name="Jiang H."/>
            <person name="Liu Y."/>
            <person name="Qu J."/>
            <person name="Song X.-Z."/>
            <person name="Zhang L."/>
            <person name="Thornton R."/>
            <person name="Coyle M."/>
            <person name="Francisco L."/>
            <person name="Jackson L."/>
            <person name="Javaid M."/>
            <person name="Korchina V."/>
            <person name="Kovar C."/>
            <person name="Mata R."/>
            <person name="Mathew T."/>
            <person name="Ngo R."/>
            <person name="Nguyen L."/>
            <person name="Nguyen N."/>
            <person name="Okwuonu G."/>
            <person name="Ongeri F."/>
            <person name="Pham C."/>
            <person name="Simmons D."/>
            <person name="Wilczek-Boney K."/>
            <person name="Hale W."/>
            <person name="Jakkamsetti A."/>
            <person name="Pham P."/>
            <person name="Ruth R."/>
            <person name="San Lucas F."/>
            <person name="Warren J."/>
            <person name="Zhang J."/>
            <person name="Zhao Z."/>
            <person name="Zhou C."/>
            <person name="Zhu D."/>
            <person name="Lee S."/>
            <person name="Bess C."/>
            <person name="Blankenburg K."/>
            <person name="Forbes L."/>
            <person name="Fu Q."/>
            <person name="Gubbala S."/>
            <person name="Hirani K."/>
            <person name="Jayaseelan J.C."/>
            <person name="Lara F."/>
            <person name="Munidasa M."/>
            <person name="Palculict T."/>
            <person name="Patil S."/>
            <person name="Pu L.-L."/>
            <person name="Saada N."/>
            <person name="Tang L."/>
            <person name="Weissenberger G."/>
            <person name="Zhu Y."/>
            <person name="Hemphill L."/>
            <person name="Shang Y."/>
            <person name="Youmans B."/>
            <person name="Ayvaz T."/>
            <person name="Ross M."/>
            <person name="Santibanez J."/>
            <person name="Aqrawi P."/>
            <person name="Gross S."/>
            <person name="Joshi V."/>
            <person name="Fowler G."/>
            <person name="Nazareth L."/>
            <person name="Reid J."/>
            <person name="Worley K."/>
            <person name="Petrosino J."/>
            <person name="Highlander S."/>
            <person name="Gibbs R."/>
        </authorList>
    </citation>
    <scope>NUCLEOTIDE SEQUENCE [LARGE SCALE GENOMIC DNA]</scope>
    <source>
        <strain evidence="5 6">SK115</strain>
    </source>
</reference>
<keyword evidence="3" id="KW-0238">DNA-binding</keyword>
<feature type="domain" description="Type I restriction modification DNA specificity" evidence="4">
    <location>
        <begin position="216"/>
        <end position="376"/>
    </location>
</feature>
<evidence type="ECO:0000259" key="4">
    <source>
        <dbReference type="Pfam" id="PF01420"/>
    </source>
</evidence>
<gene>
    <name evidence="5" type="ORF">HMPREF9382_0224</name>
</gene>
<dbReference type="AlphaFoldDB" id="F0I5S0"/>
<dbReference type="SUPFAM" id="SSF116734">
    <property type="entry name" value="DNA methylase specificity domain"/>
    <property type="match status" value="2"/>
</dbReference>
<dbReference type="Gene3D" id="1.10.287.1120">
    <property type="entry name" value="Bipartite methylase S protein"/>
    <property type="match status" value="1"/>
</dbReference>
<dbReference type="GO" id="GO:0003677">
    <property type="term" value="F:DNA binding"/>
    <property type="evidence" value="ECO:0007669"/>
    <property type="project" value="UniProtKB-KW"/>
</dbReference>